<dbReference type="GO" id="GO:0051156">
    <property type="term" value="P:glucose 6-phosphate metabolic process"/>
    <property type="evidence" value="ECO:0007669"/>
    <property type="project" value="TreeGrafter"/>
</dbReference>
<keyword evidence="3" id="KW-0413">Isomerase</keyword>
<evidence type="ECO:0000256" key="3">
    <source>
        <dbReference type="ARBA" id="ARBA00023235"/>
    </source>
</evidence>
<dbReference type="Pfam" id="PF00342">
    <property type="entry name" value="PGI"/>
    <property type="match status" value="1"/>
</dbReference>
<evidence type="ECO:0008006" key="6">
    <source>
        <dbReference type="Google" id="ProtNLM"/>
    </source>
</evidence>
<dbReference type="InterPro" id="IPR046348">
    <property type="entry name" value="SIS_dom_sf"/>
</dbReference>
<proteinExistence type="predicted"/>
<keyword evidence="1" id="KW-0312">Gluconeogenesis</keyword>
<evidence type="ECO:0000256" key="2">
    <source>
        <dbReference type="ARBA" id="ARBA00023152"/>
    </source>
</evidence>
<dbReference type="GO" id="GO:0004347">
    <property type="term" value="F:glucose-6-phosphate isomerase activity"/>
    <property type="evidence" value="ECO:0007669"/>
    <property type="project" value="InterPro"/>
</dbReference>
<accession>A0A8C9ET31</accession>
<name>A0A8C9ET31_PAVCR</name>
<dbReference type="GO" id="GO:0006094">
    <property type="term" value="P:gluconeogenesis"/>
    <property type="evidence" value="ECO:0007669"/>
    <property type="project" value="UniProtKB-KW"/>
</dbReference>
<dbReference type="InterPro" id="IPR001672">
    <property type="entry name" value="G6P_Isomerase"/>
</dbReference>
<dbReference type="GO" id="GO:0097367">
    <property type="term" value="F:carbohydrate derivative binding"/>
    <property type="evidence" value="ECO:0007669"/>
    <property type="project" value="InterPro"/>
</dbReference>
<dbReference type="Gene3D" id="3.40.50.10490">
    <property type="entry name" value="Glucose-6-phosphate isomerase like protein, domain 1"/>
    <property type="match status" value="3"/>
</dbReference>
<dbReference type="PROSITE" id="PS51463">
    <property type="entry name" value="P_GLUCOSE_ISOMERASE_3"/>
    <property type="match status" value="1"/>
</dbReference>
<keyword evidence="2" id="KW-0324">Glycolysis</keyword>
<dbReference type="Proteomes" id="UP000694428">
    <property type="component" value="Unplaced"/>
</dbReference>
<reference evidence="4" key="1">
    <citation type="submission" date="2025-08" db="UniProtKB">
        <authorList>
            <consortium name="Ensembl"/>
        </authorList>
    </citation>
    <scope>IDENTIFICATION</scope>
</reference>
<protein>
    <recommendedName>
        <fullName evidence="6">Glucose-6-phosphate isomerase</fullName>
    </recommendedName>
</protein>
<dbReference type="GO" id="GO:0048029">
    <property type="term" value="F:monosaccharide binding"/>
    <property type="evidence" value="ECO:0007669"/>
    <property type="project" value="TreeGrafter"/>
</dbReference>
<dbReference type="GO" id="GO:0006096">
    <property type="term" value="P:glycolytic process"/>
    <property type="evidence" value="ECO:0007669"/>
    <property type="project" value="UniProtKB-KW"/>
</dbReference>
<dbReference type="CDD" id="cd05015">
    <property type="entry name" value="SIS_PGI_1"/>
    <property type="match status" value="1"/>
</dbReference>
<dbReference type="AlphaFoldDB" id="A0A8C9ET31"/>
<dbReference type="Ensembl" id="ENSPSTT00000004932.1">
    <property type="protein sequence ID" value="ENSPSTP00000004698.1"/>
    <property type="gene ID" value="ENSPSTG00000003352.1"/>
</dbReference>
<dbReference type="GO" id="GO:0005829">
    <property type="term" value="C:cytosol"/>
    <property type="evidence" value="ECO:0007669"/>
    <property type="project" value="TreeGrafter"/>
</dbReference>
<dbReference type="SUPFAM" id="SSF53697">
    <property type="entry name" value="SIS domain"/>
    <property type="match status" value="1"/>
</dbReference>
<dbReference type="PANTHER" id="PTHR11469">
    <property type="entry name" value="GLUCOSE-6-PHOSPHATE ISOMERASE"/>
    <property type="match status" value="1"/>
</dbReference>
<dbReference type="PANTHER" id="PTHR11469:SF1">
    <property type="entry name" value="GLUCOSE-6-PHOSPHATE ISOMERASE"/>
    <property type="match status" value="1"/>
</dbReference>
<keyword evidence="5" id="KW-1185">Reference proteome</keyword>
<dbReference type="InterPro" id="IPR035476">
    <property type="entry name" value="SIS_PGI_1"/>
</dbReference>
<evidence type="ECO:0000313" key="4">
    <source>
        <dbReference type="Ensembl" id="ENSPSTP00000004698.1"/>
    </source>
</evidence>
<organism evidence="4 5">
    <name type="scientific">Pavo cristatus</name>
    <name type="common">Indian peafowl</name>
    <name type="synonym">Blue peafowl</name>
    <dbReference type="NCBI Taxonomy" id="9049"/>
    <lineage>
        <taxon>Eukaryota</taxon>
        <taxon>Metazoa</taxon>
        <taxon>Chordata</taxon>
        <taxon>Craniata</taxon>
        <taxon>Vertebrata</taxon>
        <taxon>Euteleostomi</taxon>
        <taxon>Archelosauria</taxon>
        <taxon>Archosauria</taxon>
        <taxon>Dinosauria</taxon>
        <taxon>Saurischia</taxon>
        <taxon>Theropoda</taxon>
        <taxon>Coelurosauria</taxon>
        <taxon>Aves</taxon>
        <taxon>Neognathae</taxon>
        <taxon>Galloanserae</taxon>
        <taxon>Galliformes</taxon>
        <taxon>Phasianidae</taxon>
        <taxon>Phasianinae</taxon>
        <taxon>Pavo</taxon>
    </lineage>
</organism>
<reference evidence="4" key="2">
    <citation type="submission" date="2025-09" db="UniProtKB">
        <authorList>
            <consortium name="Ensembl"/>
        </authorList>
    </citation>
    <scope>IDENTIFICATION</scope>
</reference>
<evidence type="ECO:0000313" key="5">
    <source>
        <dbReference type="Proteomes" id="UP000694428"/>
    </source>
</evidence>
<sequence length="254" mass="28206">MALSADPHFKKLLEWHKANASKLVLRQLFEGDKDRFHKFSISFGLVGSILGLELFFTVYQKANLVVEDLTEGCTNRAVLHIALRNRSNTPILVDGKDVVPEVNKVLDQMKHFCQKVRSGEWKGYTGKAITDVVNIGIGGSDLGPLMVTEALKPYSKGGPRVWFVSNIDGTHIAKTLAELHPETTLFIIASKVCLITSLPSAVAKHFVALSTNGPKVKEFGIDTENMFEFWDVSRSLNVPCASPVHWSLHCPSYW</sequence>
<evidence type="ECO:0000256" key="1">
    <source>
        <dbReference type="ARBA" id="ARBA00022432"/>
    </source>
</evidence>